<evidence type="ECO:0000259" key="1">
    <source>
        <dbReference type="Pfam" id="PF13761"/>
    </source>
</evidence>
<organism evidence="2 3">
    <name type="scientific">Rhizobium tubonense</name>
    <dbReference type="NCBI Taxonomy" id="484088"/>
    <lineage>
        <taxon>Bacteria</taxon>
        <taxon>Pseudomonadati</taxon>
        <taxon>Pseudomonadota</taxon>
        <taxon>Alphaproteobacteria</taxon>
        <taxon>Hyphomicrobiales</taxon>
        <taxon>Rhizobiaceae</taxon>
        <taxon>Rhizobium/Agrobacterium group</taxon>
        <taxon>Rhizobium</taxon>
    </lineage>
</organism>
<dbReference type="InterPro" id="IPR025311">
    <property type="entry name" value="DUF4166"/>
</dbReference>
<evidence type="ECO:0000313" key="3">
    <source>
        <dbReference type="Proteomes" id="UP000248925"/>
    </source>
</evidence>
<dbReference type="RefSeq" id="WP_111162506.1">
    <property type="nucleotide sequence ID" value="NZ_PCDP01000048.1"/>
</dbReference>
<name>A0A2W4CB83_9HYPH</name>
<dbReference type="OrthoDB" id="528778at2"/>
<feature type="domain" description="DUF4166" evidence="1">
    <location>
        <begin position="37"/>
        <end position="198"/>
    </location>
</feature>
<accession>A0A2W4CB83</accession>
<keyword evidence="3" id="KW-1185">Reference proteome</keyword>
<comment type="caution">
    <text evidence="2">The sequence shown here is derived from an EMBL/GenBank/DDBJ whole genome shotgun (WGS) entry which is preliminary data.</text>
</comment>
<sequence length="209" mass="22982">MNHLESLTSKLGVEASGVQEISQSLFERVLGKTFAELPGAVRKMHDSRISKHFEGRATISRGGGIIAKLIGAALGFPGSGENVPTTVAIQRDGDRETWVRHFGRATFKSDMAPVPTNRPGRITERFGFLSFDIDLDARRGGLHYPVARCRIGPVSLPRFLTPRSDTVEYRGTEDGRFHFSVKIDLPIFGHLISYNGWLVEPANCADGSM</sequence>
<evidence type="ECO:0000313" key="2">
    <source>
        <dbReference type="EMBL" id="PZM10567.1"/>
    </source>
</evidence>
<protein>
    <recommendedName>
        <fullName evidence="1">DUF4166 domain-containing protein</fullName>
    </recommendedName>
</protein>
<reference evidence="2 3" key="1">
    <citation type="journal article" date="2018" name="Sci. Rep.">
        <title>Rhizobium tumorigenes sp. nov., a novel plant tumorigenic bacterium isolated from cane gall tumors on thornless blackberry.</title>
        <authorList>
            <person name="Kuzmanovi N."/>
            <person name="Smalla K."/>
            <person name="Gronow S."/>
            <person name="PuBawska J."/>
        </authorList>
    </citation>
    <scope>NUCLEOTIDE SEQUENCE [LARGE SCALE GENOMIC DNA]</scope>
    <source>
        <strain evidence="2 3">CCBAU 85046</strain>
    </source>
</reference>
<dbReference type="EMBL" id="PCDP01000048">
    <property type="protein sequence ID" value="PZM10567.1"/>
    <property type="molecule type" value="Genomic_DNA"/>
</dbReference>
<dbReference type="Pfam" id="PF13761">
    <property type="entry name" value="DUF4166"/>
    <property type="match status" value="1"/>
</dbReference>
<dbReference type="Proteomes" id="UP000248925">
    <property type="component" value="Unassembled WGS sequence"/>
</dbReference>
<proteinExistence type="predicted"/>
<gene>
    <name evidence="2" type="ORF">CPY51_22620</name>
</gene>
<dbReference type="AlphaFoldDB" id="A0A2W4CB83"/>